<evidence type="ECO:0000313" key="1">
    <source>
        <dbReference type="EMBL" id="TYB78638.1"/>
    </source>
</evidence>
<sequence>MSVQKLILNDFGCAIDYALIGIHCNLESYRLAYFLNRELQIHLSRQPEDLDYGNHKFYEIFEWEDIHNFSTWHFVSNSCSVELASNENANTLFSSQETVTTTFYLIPEYKKVNYFLKITDDAISDEQIQELLKKIQNIPNVIATYSIDPMELKSKNNLIFY</sequence>
<comment type="caution">
    <text evidence="1">The sequence shown here is derived from an EMBL/GenBank/DDBJ whole genome shotgun (WGS) entry which is preliminary data.</text>
</comment>
<dbReference type="OrthoDB" id="676614at2"/>
<keyword evidence="2" id="KW-1185">Reference proteome</keyword>
<protein>
    <submittedName>
        <fullName evidence="1">IPExxxVDY family protein</fullName>
    </submittedName>
</protein>
<dbReference type="Proteomes" id="UP000323720">
    <property type="component" value="Unassembled WGS sequence"/>
</dbReference>
<dbReference type="EMBL" id="VSKK01000001">
    <property type="protein sequence ID" value="TYB78638.1"/>
    <property type="molecule type" value="Genomic_DNA"/>
</dbReference>
<evidence type="ECO:0000313" key="2">
    <source>
        <dbReference type="Proteomes" id="UP000323720"/>
    </source>
</evidence>
<dbReference type="AlphaFoldDB" id="A0A5D0RD47"/>
<dbReference type="RefSeq" id="WP_148402376.1">
    <property type="nucleotide sequence ID" value="NZ_VSKK01000001.1"/>
</dbReference>
<accession>A0A5D0RD47</accession>
<dbReference type="InterPro" id="IPR047690">
    <property type="entry name" value="IPExxxVDY_fam"/>
</dbReference>
<gene>
    <name evidence="1" type="ORF">ES674_02330</name>
</gene>
<proteinExistence type="predicted"/>
<organism evidence="1 2">
    <name type="scientific">Bizionia myxarmorum</name>
    <dbReference type="NCBI Taxonomy" id="291186"/>
    <lineage>
        <taxon>Bacteria</taxon>
        <taxon>Pseudomonadati</taxon>
        <taxon>Bacteroidota</taxon>
        <taxon>Flavobacteriia</taxon>
        <taxon>Flavobacteriales</taxon>
        <taxon>Flavobacteriaceae</taxon>
        <taxon>Bizionia</taxon>
    </lineage>
</organism>
<dbReference type="NCBIfam" id="NF033205">
    <property type="entry name" value="IPExxxVDY"/>
    <property type="match status" value="1"/>
</dbReference>
<reference evidence="1 2" key="1">
    <citation type="submission" date="2019-08" db="EMBL/GenBank/DDBJ databases">
        <title>Genomes of Antarctic Bizionia species.</title>
        <authorList>
            <person name="Bowman J.P."/>
        </authorList>
    </citation>
    <scope>NUCLEOTIDE SEQUENCE [LARGE SCALE GENOMIC DNA]</scope>
    <source>
        <strain evidence="1 2">ADA-4</strain>
    </source>
</reference>
<name>A0A5D0RD47_9FLAO</name>